<evidence type="ECO:0000313" key="2">
    <source>
        <dbReference type="Proteomes" id="UP000029448"/>
    </source>
</evidence>
<proteinExistence type="predicted"/>
<dbReference type="Proteomes" id="UP000029448">
    <property type="component" value="Unassembled WGS sequence"/>
</dbReference>
<gene>
    <name evidence="1" type="ORF">AtDm6_1895</name>
</gene>
<dbReference type="AlphaFoldDB" id="A0A094ZKT3"/>
<evidence type="ECO:0000313" key="1">
    <source>
        <dbReference type="EMBL" id="KGB23026.1"/>
    </source>
</evidence>
<protein>
    <submittedName>
        <fullName evidence="1">Uncharacterized protein</fullName>
    </submittedName>
</protein>
<accession>A0A094ZKT3</accession>
<sequence length="41" mass="4758">MRNPLFLNPGAWRKASPPLYILLQSAIPRIGRREKVRTRLA</sequence>
<dbReference type="EMBL" id="JOKM01000071">
    <property type="protein sequence ID" value="KGB23026.1"/>
    <property type="molecule type" value="Genomic_DNA"/>
</dbReference>
<dbReference type="PATRIC" id="fig|104102.7.peg.1875"/>
<comment type="caution">
    <text evidence="1">The sequence shown here is derived from an EMBL/GenBank/DDBJ whole genome shotgun (WGS) entry which is preliminary data.</text>
</comment>
<reference evidence="1 2" key="1">
    <citation type="submission" date="2014-06" db="EMBL/GenBank/DDBJ databases">
        <title>Functional and comparative genomic analyses of the Drosophila gut microbiota identify candidate symbiosis factors.</title>
        <authorList>
            <person name="Newell P.D."/>
            <person name="Chaston J.M."/>
            <person name="Douglas A.E."/>
        </authorList>
    </citation>
    <scope>NUCLEOTIDE SEQUENCE [LARGE SCALE GENOMIC DNA]</scope>
    <source>
        <strain evidence="1 2">DmCS_006</strain>
    </source>
</reference>
<name>A0A094ZKT3_9PROT</name>
<keyword evidence="2" id="KW-1185">Reference proteome</keyword>
<organism evidence="1 2">
    <name type="scientific">Acetobacter tropicalis</name>
    <dbReference type="NCBI Taxonomy" id="104102"/>
    <lineage>
        <taxon>Bacteria</taxon>
        <taxon>Pseudomonadati</taxon>
        <taxon>Pseudomonadota</taxon>
        <taxon>Alphaproteobacteria</taxon>
        <taxon>Acetobacterales</taxon>
        <taxon>Acetobacteraceae</taxon>
        <taxon>Acetobacter</taxon>
    </lineage>
</organism>